<sequence>MSVVEILPTTEIAIRDVTAEDVDAITAIYGWHVRHGRASFEEMAPDAVQMAERIQQIQRQGLPWLVATLHGVVVGYCYATLYRSRPAYRYTVEESIYVENSMRGRGIGSELLAALIHRCEQGPWRQIIAVIGDGENNHGSHRLHLQQGFEVVGHLKSVGFKHGDWRDTLIMQRPLNKGDWTLPGN</sequence>
<dbReference type="InterPro" id="IPR016181">
    <property type="entry name" value="Acyl_CoA_acyltransferase"/>
</dbReference>
<dbReference type="InterPro" id="IPR000182">
    <property type="entry name" value="GNAT_dom"/>
</dbReference>
<dbReference type="SUPFAM" id="SSF55729">
    <property type="entry name" value="Acyl-CoA N-acyltransferases (Nat)"/>
    <property type="match status" value="1"/>
</dbReference>
<dbReference type="PATRIC" id="fig|1656095.3.peg.2714"/>
<gene>
    <name evidence="2" type="ORF">ACH50_13140</name>
</gene>
<dbReference type="EMBL" id="LFEJ01000015">
    <property type="protein sequence ID" value="KMV34344.1"/>
    <property type="molecule type" value="Genomic_DNA"/>
</dbReference>
<keyword evidence="3" id="KW-1185">Reference proteome</keyword>
<evidence type="ECO:0000313" key="3">
    <source>
        <dbReference type="Proteomes" id="UP000037315"/>
    </source>
</evidence>
<dbReference type="GO" id="GO:0016747">
    <property type="term" value="F:acyltransferase activity, transferring groups other than amino-acyl groups"/>
    <property type="evidence" value="ECO:0007669"/>
    <property type="project" value="InterPro"/>
</dbReference>
<dbReference type="CDD" id="cd04301">
    <property type="entry name" value="NAT_SF"/>
    <property type="match status" value="1"/>
</dbReference>
<dbReference type="AlphaFoldDB" id="A0A0J8YA71"/>
<dbReference type="Pfam" id="PF00583">
    <property type="entry name" value="Acetyltransf_1"/>
    <property type="match status" value="1"/>
</dbReference>
<dbReference type="PANTHER" id="PTHR43072">
    <property type="entry name" value="N-ACETYLTRANSFERASE"/>
    <property type="match status" value="1"/>
</dbReference>
<feature type="domain" description="N-acetyltransferase" evidence="1">
    <location>
        <begin position="12"/>
        <end position="176"/>
    </location>
</feature>
<dbReference type="Gene3D" id="3.40.630.30">
    <property type="match status" value="1"/>
</dbReference>
<dbReference type="PROSITE" id="PS51186">
    <property type="entry name" value="GNAT"/>
    <property type="match status" value="1"/>
</dbReference>
<protein>
    <submittedName>
        <fullName evidence="2">GCN5 family acetyltransferase</fullName>
    </submittedName>
</protein>
<evidence type="ECO:0000313" key="2">
    <source>
        <dbReference type="EMBL" id="KMV34344.1"/>
    </source>
</evidence>
<dbReference type="OrthoDB" id="5459937at2"/>
<evidence type="ECO:0000259" key="1">
    <source>
        <dbReference type="PROSITE" id="PS51186"/>
    </source>
</evidence>
<name>A0A0J8YA71_9ENTR</name>
<dbReference type="RefSeq" id="WP_024556338.1">
    <property type="nucleotide sequence ID" value="NZ_LFEJ01000015.1"/>
</dbReference>
<organism evidence="2 3">
    <name type="scientific">Franconibacter pulveris</name>
    <dbReference type="NCBI Taxonomy" id="435910"/>
    <lineage>
        <taxon>Bacteria</taxon>
        <taxon>Pseudomonadati</taxon>
        <taxon>Pseudomonadota</taxon>
        <taxon>Gammaproteobacteria</taxon>
        <taxon>Enterobacterales</taxon>
        <taxon>Enterobacteriaceae</taxon>
        <taxon>Franconibacter</taxon>
    </lineage>
</organism>
<dbReference type="STRING" id="1121863.GCA_000621185_03867"/>
<keyword evidence="2" id="KW-0808">Transferase</keyword>
<comment type="caution">
    <text evidence="2">The sequence shown here is derived from an EMBL/GenBank/DDBJ whole genome shotgun (WGS) entry which is preliminary data.</text>
</comment>
<dbReference type="PANTHER" id="PTHR43072:SF8">
    <property type="entry name" value="ACYLTRANSFERASE FABY-RELATED"/>
    <property type="match status" value="1"/>
</dbReference>
<dbReference type="Proteomes" id="UP000037315">
    <property type="component" value="Unassembled WGS sequence"/>
</dbReference>
<proteinExistence type="predicted"/>
<reference evidence="2 3" key="1">
    <citation type="submission" date="2015-06" db="EMBL/GenBank/DDBJ databases">
        <title>Genome sequencing of Cronobacter sp. strain DJ34 isolated from petroleum contaminated sludge of Duliajan Oil Fields, Assam, India.</title>
        <authorList>
            <person name="Pal S."/>
            <person name="Banerjee T.D."/>
            <person name="Roy A."/>
            <person name="Sar P."/>
            <person name="Kazy S.K."/>
        </authorList>
    </citation>
    <scope>NUCLEOTIDE SEQUENCE [LARGE SCALE GENOMIC DNA]</scope>
    <source>
        <strain evidence="2 3">DJ34</strain>
    </source>
</reference>
<accession>A0A0J8YA71</accession>